<evidence type="ECO:0008006" key="3">
    <source>
        <dbReference type="Google" id="ProtNLM"/>
    </source>
</evidence>
<dbReference type="eggNOG" id="ENOG502Z7TF">
    <property type="taxonomic scope" value="Bacteria"/>
</dbReference>
<evidence type="ECO:0000313" key="1">
    <source>
        <dbReference type="EMBL" id="GAB18762.1"/>
    </source>
</evidence>
<proteinExistence type="predicted"/>
<dbReference type="Proteomes" id="UP000035034">
    <property type="component" value="Unassembled WGS sequence"/>
</dbReference>
<reference evidence="1 2" key="1">
    <citation type="submission" date="2011-12" db="EMBL/GenBank/DDBJ databases">
        <title>Whole genome shotgun sequence of Gordonia effusa NBRC 100432.</title>
        <authorList>
            <person name="Yoshida I."/>
            <person name="Takarada H."/>
            <person name="Hosoyama A."/>
            <person name="Tsuchikane K."/>
            <person name="Katsumata H."/>
            <person name="Yamazaki S."/>
            <person name="Fujita N."/>
        </authorList>
    </citation>
    <scope>NUCLEOTIDE SEQUENCE [LARGE SCALE GENOMIC DNA]</scope>
    <source>
        <strain evidence="1 2">NBRC 100432</strain>
    </source>
</reference>
<accession>H0R111</accession>
<evidence type="ECO:0000313" key="2">
    <source>
        <dbReference type="Proteomes" id="UP000035034"/>
    </source>
</evidence>
<feature type="non-terminal residue" evidence="1">
    <location>
        <position position="1"/>
    </location>
</feature>
<keyword evidence="2" id="KW-1185">Reference proteome</keyword>
<protein>
    <recommendedName>
        <fullName evidence="3">ER-bound oxygenase mpaB/mpaB'/Rubber oxygenase catalytic domain-containing protein</fullName>
    </recommendedName>
</protein>
<comment type="caution">
    <text evidence="1">The sequence shown here is derived from an EMBL/GenBank/DDBJ whole genome shotgun (WGS) entry which is preliminary data.</text>
</comment>
<name>H0R111_9ACTN</name>
<sequence length="138" mass="15370">GGFRDSIRVLAHTSAALSTPDETSPQLARPMVEDPLSWNYRHFPQLRRRIARSQHLSMSAFFLGSRAMAQLGLPTRVLPWYPMLRIPVNTIRSAAALLPGGRLRASRVGRRSQERFMVTMLEAPATIGESTQLAHHAA</sequence>
<gene>
    <name evidence="1" type="ORF">GOEFS_064_00010</name>
</gene>
<dbReference type="AlphaFoldDB" id="H0R111"/>
<organism evidence="1 2">
    <name type="scientific">Gordonia effusa NBRC 100432</name>
    <dbReference type="NCBI Taxonomy" id="1077974"/>
    <lineage>
        <taxon>Bacteria</taxon>
        <taxon>Bacillati</taxon>
        <taxon>Actinomycetota</taxon>
        <taxon>Actinomycetes</taxon>
        <taxon>Mycobacteriales</taxon>
        <taxon>Gordoniaceae</taxon>
        <taxon>Gordonia</taxon>
    </lineage>
</organism>
<dbReference type="EMBL" id="BAEH01000064">
    <property type="protein sequence ID" value="GAB18762.1"/>
    <property type="molecule type" value="Genomic_DNA"/>
</dbReference>